<protein>
    <recommendedName>
        <fullName evidence="2">ubiquitinyl hydrolase 1</fullName>
        <ecNumber evidence="2">3.4.19.12</ecNumber>
    </recommendedName>
</protein>
<dbReference type="GO" id="GO:0006508">
    <property type="term" value="P:proteolysis"/>
    <property type="evidence" value="ECO:0007669"/>
    <property type="project" value="UniProtKB-KW"/>
</dbReference>
<evidence type="ECO:0000256" key="8">
    <source>
        <dbReference type="SAM" id="MobiDB-lite"/>
    </source>
</evidence>
<feature type="domain" description="DUF3645" evidence="10">
    <location>
        <begin position="2408"/>
        <end position="2440"/>
    </location>
</feature>
<keyword evidence="5" id="KW-0378">Hydrolase</keyword>
<gene>
    <name evidence="12" type="ORF">BD289DRAFT_403463</name>
</gene>
<dbReference type="Proteomes" id="UP000241462">
    <property type="component" value="Unassembled WGS sequence"/>
</dbReference>
<evidence type="ECO:0000313" key="12">
    <source>
        <dbReference type="EMBL" id="PSR97798.1"/>
    </source>
</evidence>
<proteinExistence type="predicted"/>
<keyword evidence="4" id="KW-0833">Ubl conjugation pathway</keyword>
<keyword evidence="3" id="KW-0645">Protease</keyword>
<keyword evidence="7" id="KW-0175">Coiled coil</keyword>
<evidence type="ECO:0000313" key="13">
    <source>
        <dbReference type="Proteomes" id="UP000241462"/>
    </source>
</evidence>
<evidence type="ECO:0000259" key="9">
    <source>
        <dbReference type="Pfam" id="PF12340"/>
    </source>
</evidence>
<dbReference type="Pfam" id="PF20255">
    <property type="entry name" value="DUF6606"/>
    <property type="match status" value="1"/>
</dbReference>
<dbReference type="GO" id="GO:0004843">
    <property type="term" value="F:cysteine-type deubiquitinase activity"/>
    <property type="evidence" value="ECO:0007669"/>
    <property type="project" value="UniProtKB-EC"/>
</dbReference>
<organism evidence="12 13">
    <name type="scientific">Coniella lustricola</name>
    <dbReference type="NCBI Taxonomy" id="2025994"/>
    <lineage>
        <taxon>Eukaryota</taxon>
        <taxon>Fungi</taxon>
        <taxon>Dikarya</taxon>
        <taxon>Ascomycota</taxon>
        <taxon>Pezizomycotina</taxon>
        <taxon>Sordariomycetes</taxon>
        <taxon>Sordariomycetidae</taxon>
        <taxon>Diaporthales</taxon>
        <taxon>Schizoparmaceae</taxon>
        <taxon>Coniella</taxon>
    </lineage>
</organism>
<accession>A0A2T3AHM6</accession>
<name>A0A2T3AHM6_9PEZI</name>
<evidence type="ECO:0000256" key="6">
    <source>
        <dbReference type="ARBA" id="ARBA00022807"/>
    </source>
</evidence>
<sequence>MAHQASPYAVSSLETLFNHLVLPPRLPGTQDANFEDLSYHFIDRLQASVATFDGLIGHVESRVRSTLEDTLLVCRDLNHGRLDRTSLAAAFGAIEKQPLILYVVAQNAGLIIRHEELEDGPSVIFEAFEASPESEQVLAARDALLCTFPSQATRITLATFQGQDFQDSVADFLEMASIETFSRLAAKSRKANTEVTEERDTSNPALITQMLIPFLETIGAPYQTQLLRKRVRDDVSLERASMPWRRHPFWLILRVAVQRLLCLNLDDRKGRACYKFLHAILLAQLLRDVVPKLKPDLSILLRSKLCRRLAKLELERKAASEEVSGVYNNLFVSTEKWFSDIITEATTSLDQVWKNVQARTTRVVPRLLHRAPDKDTWLSLPSSSAHLESVLQHRPINTAPNKSIDPLNLEDEGIKRVQGFTRHYFHLAEYEEAMESLLENHEYSLSTSLETRCMDLAERIKEYKAQVLNAYDTAIDQKSAYLLKLFRLWMELDNVAVREEPLLIQYRPVFNPKLLEVLQLSNVTNLAKVQEIQLYLQRRIINATRPDIFTAFNTKESFASEYLMQSPALQIHRDRIHDESTEARERKRSQWRKAHQEYQDLNFQKNNHTCLCYENGDATKNIKNCVKCYFWRQANRLKIKVFEEYLPEAREDSANVVFELCVPLAFQAYRNATFGLMRLAWPTQPDPSKPVLALREFSQLIRFDKSRVSSGVSIASETKSFSQTHFKAVKISRSSVRDVLLPFGPRFTLYDHDSNLWVNAISPDALTLQHHCGITMPQVLKKLLLSQPHPPTVMEAPSSYEVMANQNKCPQQASPHEFSAYQTLLFGPSQRWITVLAELGSSNFNFSNGETARFLIELALQTGPSTEGHKLRDTFAVFADGKFCQCLAQQIEKRLLAISSNFRETNAMELLITLSERLYSLSRYWTSSLAVEECFGVSKEHETAQSAALSLIREARMATLQWITRLRAELRKAKDAETNLRITKYGFKASILARRTFAATPSLLEAEDLSVYCQASIALQDFMVTEALLDDDPDLKALLLRDTKMVWSIRHHIEASVRKSYAAVHQAVLKGWGTSTEDAEDENQSQTEFFDWEHPAANWISCRIRTPTPQFEITQLLHFNFVEGYLLVDGKPLGRLPESIRQSPDVKRLFGDTYLLTYDCCQNGMSHRLANTVDGSQIYFGTRGNNVVIRTVSRHKTMEFIPARTFGHGGLHDLPRNLIDNCVHWLDLYARRLDIRRDPVLWRTRQMDWFIDLRLRQSRRGTQTPHRLIDPFSPTALQISRIFKSFERPERIFIHQTVSTKGSLIVELPRFELYFRVNQCSLLEEPKLKMVIDTSQDAGTFYGLESKLVLRDVLNETKRSILIPVGEPKQRMIGSHAEVVIDSGGVESYLRYDIDDTVGRLVCAPEPLLIYIKAYLHAVTSFPLPDPLTRRTGIEESIHVLESGMAQPWRPVGPPLAQLSRIASLAPQREYYPKDKRRLQQVAFRNDLSTTTQHDQLAVLGQRLSNKSRSLDPFYENAVKEDEVFDPPDHLRLRGIARRRVFEPASIHSSRAPQDLEYKTRDQSYTICRHARKVIEISRMLFDGNLQIPTGPSFRDILDGQDVGGFPSDTSVGLDKISREPVIEQLGALIECARQASTNHFFHFAIRLAVLAFDGPSDQELHLLRNLVLLARSDVVKAITTPVHPSFYGFRWKHFPKVVELEQLMLSTCPDLKYSKKSRAFTDREKYVTKFRIECHLMSQYFLQQWPQEEPVLGDTAPPVTHLSAEVALAAVTPTWAKLHANWEFYEYLERVTKALEGYQERDDGQLQAGRAQCDVSKIDSPQQPRYFDFISNTALAVPSMKDLIETSTMTKVTAPDSGMSASDFIQESTLPSGFLNTTRSEWAELKSIVQYFVHSADSLRQRYGNDLATSLDAMKSSNDLQHSGPIALRSSFSTPYRLLQPLQLIQKTLEKQRDHIMAGFATGDRRFPWLQAANLWPGRDTVTLLEQLRSSAKIKYGPLVKEHLVQYAITVTLKQWLNRVRHAMIKGETTKLTDLLSNTGHENWDPAEQTDWLLMEIEANILIRRKQIAVARQIISPESQANSVLQLNMGQGKTSCIVPLAIAILADQSRLVRLICPKALIFSTAQVIQSRIGGLVGREMRHIPYARRTPTTRDMIQVYEDLHTEIRESSGLILTTPDAVLSHRLSSLQRLVDGELVEASRMIQFSDRLTEECRDIIDESDLTLGVKTQLVYPSGPRIHIDGAPQRWEVAESLLLLVAVHLPLVRDKFPRGLEISRLSLHAAVPSAGADTEILSGFVMAHFLQLEAEDELNRLIIEDVCHGRTHFLRPSQAMVSSNGGLEAFHKELQFVLTEPNYDKVAPKLSAQFFKQLADKESAPKVILLLRGLLLSRILVTCLKKRWGVQYGLHPDREPIAVPFEAKGLPSDSAEFGHPDLSIILTILSYLYGGVSLTQFRQALGRVLASDDPAVEYDRLVSGSTTLPEHYRHASSINTDDAGQVEELHKYLRLDSHVCFYYLNTFVFPAHAKAFSIKLSASSWDIPLYPKVDLGKPSSARTTGFSGTNDNKSLLPLTIAQDDLPSLLQTNAEVLTSLLQPRNRQYELAAHMGQRFTELELLARLKNKGIRVLIDTGAYVLEMTNQALARAWLETDPQARAAVFFDKNRASVLSRNGANWNKVVPLVATPWAENITSDVVVFFDEAHCRGVDLKLPHDCKAALTLALSQTKDHTVQGAMRLRELATKQSVVFFGPPEVDASIRDVCNVAAANSIHSGHVVRWLLEMTCRNNEQLQDLHIAHGVDFCHRLDTQWANPGFVEDSHQRSKLFDVIQAQESRTLEEQYGSSEDGVTRVSEDHVTFDCLKDFMHQLEDQQKNIEDRLNGRGMHNAALEEVERERQVEHQVEEVRQVAKPVTYKPLPFPGLSPVLKAFAKSGELNGAEDYLHVFDSLRGTAIGSKFKVRGTGSQLYCSVEFSRAVRVTKAVKTTDDFMRPVRWILWNPTNETAMIIIPEEAELLIRQIRLSGSFSPVHLVAFSTPVTKTMKHFDDLKFYTIPALPLDYEFPTWFRLELGFFAGRLYVPFDECAAVADYLGIPWQSSEKSQTSGCAFTSNPIAFLQEWLALRRQVQDITQTPMGYILSGRPLAKDHPFFATTSLAVGWGGNSLTTANNSSTVSQDEEDDEDEDGFWSSEETATAVIGEGDEQGEDSRLEEHNGSYGLTGPGGMDGHKDYFM</sequence>
<keyword evidence="13" id="KW-1185">Reference proteome</keyword>
<feature type="domain" description="DUF3638" evidence="9">
    <location>
        <begin position="2042"/>
        <end position="2263"/>
    </location>
</feature>
<dbReference type="PANTHER" id="PTHR13367">
    <property type="entry name" value="UBIQUITIN THIOESTERASE"/>
    <property type="match status" value="1"/>
</dbReference>
<dbReference type="PANTHER" id="PTHR13367:SF33">
    <property type="entry name" value="P-LOOP CONTAINING NUCLEOSIDE TRIPHOSPHATE HYDROLASE PROTEIN"/>
    <property type="match status" value="1"/>
</dbReference>
<evidence type="ECO:0000256" key="2">
    <source>
        <dbReference type="ARBA" id="ARBA00012759"/>
    </source>
</evidence>
<dbReference type="OrthoDB" id="3182339at2759"/>
<dbReference type="EC" id="3.4.19.12" evidence="2"/>
<dbReference type="EMBL" id="KZ678388">
    <property type="protein sequence ID" value="PSR97798.1"/>
    <property type="molecule type" value="Genomic_DNA"/>
</dbReference>
<dbReference type="InterPro" id="IPR051346">
    <property type="entry name" value="OTU_Deubiquitinase"/>
</dbReference>
<evidence type="ECO:0000256" key="1">
    <source>
        <dbReference type="ARBA" id="ARBA00000707"/>
    </source>
</evidence>
<feature type="region of interest" description="Disordered" evidence="8">
    <location>
        <begin position="3162"/>
        <end position="3228"/>
    </location>
</feature>
<keyword evidence="6" id="KW-0788">Thiol protease</keyword>
<feature type="compositionally biased region" description="Acidic residues" evidence="8">
    <location>
        <begin position="3171"/>
        <end position="3181"/>
    </location>
</feature>
<dbReference type="Pfam" id="PF12359">
    <property type="entry name" value="DUF3645"/>
    <property type="match status" value="1"/>
</dbReference>
<dbReference type="InterPro" id="IPR022105">
    <property type="entry name" value="DUF3645"/>
</dbReference>
<evidence type="ECO:0000256" key="3">
    <source>
        <dbReference type="ARBA" id="ARBA00022670"/>
    </source>
</evidence>
<dbReference type="InParanoid" id="A0A2T3AHM6"/>
<dbReference type="InterPro" id="IPR022099">
    <property type="entry name" value="DUF3638"/>
</dbReference>
<comment type="catalytic activity">
    <reaction evidence="1">
        <text>Thiol-dependent hydrolysis of ester, thioester, amide, peptide and isopeptide bonds formed by the C-terminal Gly of ubiquitin (a 76-residue protein attached to proteins as an intracellular targeting signal).</text>
        <dbReference type="EC" id="3.4.19.12"/>
    </reaction>
</comment>
<dbReference type="STRING" id="2025994.A0A2T3AHM6"/>
<feature type="coiled-coil region" evidence="7">
    <location>
        <begin position="302"/>
        <end position="329"/>
    </location>
</feature>
<evidence type="ECO:0000256" key="5">
    <source>
        <dbReference type="ARBA" id="ARBA00022801"/>
    </source>
</evidence>
<evidence type="ECO:0000259" key="11">
    <source>
        <dbReference type="Pfam" id="PF20255"/>
    </source>
</evidence>
<dbReference type="Pfam" id="PF12340">
    <property type="entry name" value="DUF3638"/>
    <property type="match status" value="1"/>
</dbReference>
<evidence type="ECO:0000256" key="7">
    <source>
        <dbReference type="SAM" id="Coils"/>
    </source>
</evidence>
<dbReference type="InterPro" id="IPR046541">
    <property type="entry name" value="DUF6606"/>
</dbReference>
<evidence type="ECO:0000256" key="4">
    <source>
        <dbReference type="ARBA" id="ARBA00022786"/>
    </source>
</evidence>
<evidence type="ECO:0000259" key="10">
    <source>
        <dbReference type="Pfam" id="PF12359"/>
    </source>
</evidence>
<feature type="domain" description="DUF6606" evidence="11">
    <location>
        <begin position="16"/>
        <end position="287"/>
    </location>
</feature>
<reference evidence="12 13" key="1">
    <citation type="journal article" date="2018" name="Mycol. Prog.">
        <title>Coniella lustricola, a new species from submerged detritus.</title>
        <authorList>
            <person name="Raudabaugh D.B."/>
            <person name="Iturriaga T."/>
            <person name="Carver A."/>
            <person name="Mondo S."/>
            <person name="Pangilinan J."/>
            <person name="Lipzen A."/>
            <person name="He G."/>
            <person name="Amirebrahimi M."/>
            <person name="Grigoriev I.V."/>
            <person name="Miller A.N."/>
        </authorList>
    </citation>
    <scope>NUCLEOTIDE SEQUENCE [LARGE SCALE GENOMIC DNA]</scope>
    <source>
        <strain evidence="12 13">B22-T-1</strain>
    </source>
</reference>